<comment type="caution">
    <text evidence="2">The sequence shown here is derived from an EMBL/GenBank/DDBJ whole genome shotgun (WGS) entry which is preliminary data.</text>
</comment>
<dbReference type="Pfam" id="PF17921">
    <property type="entry name" value="Integrase_H2C2"/>
    <property type="match status" value="1"/>
</dbReference>
<proteinExistence type="predicted"/>
<dbReference type="AlphaFoldDB" id="A0A9D4JVB6"/>
<dbReference type="Proteomes" id="UP000828390">
    <property type="component" value="Unassembled WGS sequence"/>
</dbReference>
<reference evidence="2" key="2">
    <citation type="submission" date="2020-11" db="EMBL/GenBank/DDBJ databases">
        <authorList>
            <person name="McCartney M.A."/>
            <person name="Auch B."/>
            <person name="Kono T."/>
            <person name="Mallez S."/>
            <person name="Becker A."/>
            <person name="Gohl D.M."/>
            <person name="Silverstein K.A.T."/>
            <person name="Koren S."/>
            <person name="Bechman K.B."/>
            <person name="Herman A."/>
            <person name="Abrahante J.E."/>
            <person name="Garbe J."/>
        </authorList>
    </citation>
    <scope>NUCLEOTIDE SEQUENCE</scope>
    <source>
        <strain evidence="2">Duluth1</strain>
        <tissue evidence="2">Whole animal</tissue>
    </source>
</reference>
<feature type="domain" description="Integrase zinc-binding" evidence="1">
    <location>
        <begin position="60"/>
        <end position="92"/>
    </location>
</feature>
<name>A0A9D4JVB6_DREPO</name>
<organism evidence="2 3">
    <name type="scientific">Dreissena polymorpha</name>
    <name type="common">Zebra mussel</name>
    <name type="synonym">Mytilus polymorpha</name>
    <dbReference type="NCBI Taxonomy" id="45954"/>
    <lineage>
        <taxon>Eukaryota</taxon>
        <taxon>Metazoa</taxon>
        <taxon>Spiralia</taxon>
        <taxon>Lophotrochozoa</taxon>
        <taxon>Mollusca</taxon>
        <taxon>Bivalvia</taxon>
        <taxon>Autobranchia</taxon>
        <taxon>Heteroconchia</taxon>
        <taxon>Euheterodonta</taxon>
        <taxon>Imparidentia</taxon>
        <taxon>Neoheterodontei</taxon>
        <taxon>Myida</taxon>
        <taxon>Dreissenoidea</taxon>
        <taxon>Dreissenidae</taxon>
        <taxon>Dreissena</taxon>
    </lineage>
</organism>
<reference evidence="2" key="1">
    <citation type="journal article" date="2019" name="bioRxiv">
        <title>The Genome of the Zebra Mussel, Dreissena polymorpha: A Resource for Invasive Species Research.</title>
        <authorList>
            <person name="McCartney M.A."/>
            <person name="Auch B."/>
            <person name="Kono T."/>
            <person name="Mallez S."/>
            <person name="Zhang Y."/>
            <person name="Obille A."/>
            <person name="Becker A."/>
            <person name="Abrahante J.E."/>
            <person name="Garbe J."/>
            <person name="Badalamenti J.P."/>
            <person name="Herman A."/>
            <person name="Mangelson H."/>
            <person name="Liachko I."/>
            <person name="Sullivan S."/>
            <person name="Sone E.D."/>
            <person name="Koren S."/>
            <person name="Silverstein K.A.T."/>
            <person name="Beckman K.B."/>
            <person name="Gohl D.M."/>
        </authorList>
    </citation>
    <scope>NUCLEOTIDE SEQUENCE</scope>
    <source>
        <strain evidence="2">Duluth1</strain>
        <tissue evidence="2">Whole animal</tissue>
    </source>
</reference>
<gene>
    <name evidence="2" type="ORF">DPMN_123591</name>
</gene>
<sequence length="93" mass="10827">MRFFLRWLKTKTDPVEGELLIASQEAKSYWINNETFQLVGNVLFKINKNSRIQLLAFSGSLREVAMQLHHDIPSFGHQGVARTKAMLKEKFYL</sequence>
<dbReference type="EMBL" id="JAIWYP010000005">
    <property type="protein sequence ID" value="KAH3821823.1"/>
    <property type="molecule type" value="Genomic_DNA"/>
</dbReference>
<accession>A0A9D4JVB6</accession>
<evidence type="ECO:0000313" key="2">
    <source>
        <dbReference type="EMBL" id="KAH3821823.1"/>
    </source>
</evidence>
<keyword evidence="3" id="KW-1185">Reference proteome</keyword>
<evidence type="ECO:0000313" key="3">
    <source>
        <dbReference type="Proteomes" id="UP000828390"/>
    </source>
</evidence>
<dbReference type="InterPro" id="IPR041588">
    <property type="entry name" value="Integrase_H2C2"/>
</dbReference>
<protein>
    <recommendedName>
        <fullName evidence="1">Integrase zinc-binding domain-containing protein</fullName>
    </recommendedName>
</protein>
<dbReference type="Gene3D" id="1.10.340.70">
    <property type="match status" value="1"/>
</dbReference>
<evidence type="ECO:0000259" key="1">
    <source>
        <dbReference type="Pfam" id="PF17921"/>
    </source>
</evidence>